<name>B4EY02_PROMH</name>
<reference evidence="1 2" key="1">
    <citation type="journal article" date="2008" name="J. Bacteriol.">
        <title>Complete genome sequence of uropathogenic Proteus mirabilis, a master of both adherence and motility.</title>
        <authorList>
            <person name="Pearson M.M."/>
            <person name="Sebaihia M."/>
            <person name="Churcher C."/>
            <person name="Quail M.A."/>
            <person name="Seshasayee A.S."/>
            <person name="Luscombe N.M."/>
            <person name="Abdellah Z."/>
            <person name="Arrosmith C."/>
            <person name="Atkin B."/>
            <person name="Chillingworth T."/>
            <person name="Hauser H."/>
            <person name="Jagels K."/>
            <person name="Moule S."/>
            <person name="Mungall K."/>
            <person name="Norbertczak H."/>
            <person name="Rabbinowitsch E."/>
            <person name="Walker D."/>
            <person name="Whithead S."/>
            <person name="Thomson N.R."/>
            <person name="Rather P.N."/>
            <person name="Parkhill J."/>
            <person name="Mobley H.L."/>
        </authorList>
    </citation>
    <scope>NUCLEOTIDE SEQUENCE [LARGE SCALE GENOMIC DNA]</scope>
    <source>
        <strain evidence="1 2">HI4320</strain>
    </source>
</reference>
<dbReference type="Proteomes" id="UP000008319">
    <property type="component" value="Chromosome"/>
</dbReference>
<accession>B4EY02</accession>
<gene>
    <name evidence="1" type="ordered locus">PMI2634</name>
</gene>
<proteinExistence type="predicted"/>
<organism evidence="1 2">
    <name type="scientific">Proteus mirabilis (strain HI4320)</name>
    <dbReference type="NCBI Taxonomy" id="529507"/>
    <lineage>
        <taxon>Bacteria</taxon>
        <taxon>Pseudomonadati</taxon>
        <taxon>Pseudomonadota</taxon>
        <taxon>Gammaproteobacteria</taxon>
        <taxon>Enterobacterales</taxon>
        <taxon>Morganellaceae</taxon>
        <taxon>Proteus</taxon>
    </lineage>
</organism>
<dbReference type="EMBL" id="AM942759">
    <property type="protein sequence ID" value="CAR45201.1"/>
    <property type="molecule type" value="Genomic_DNA"/>
</dbReference>
<evidence type="ECO:0000313" key="1">
    <source>
        <dbReference type="EMBL" id="CAR45201.1"/>
    </source>
</evidence>
<sequence length="53" mass="5999">MPISLTRLLHSLLNSLLSMMQISLRKAKYRVPDLPTRIRKTQFLNTVSSGNTG</sequence>
<evidence type="ECO:0000313" key="2">
    <source>
        <dbReference type="Proteomes" id="UP000008319"/>
    </source>
</evidence>
<protein>
    <submittedName>
        <fullName evidence="1">Uncharacterized protein</fullName>
    </submittedName>
</protein>
<dbReference type="EnsemblBacteria" id="CAR45201">
    <property type="protein sequence ID" value="CAR45201"/>
    <property type="gene ID" value="PMI2634"/>
</dbReference>
<dbReference type="KEGG" id="pmr:PMI2634"/>
<keyword evidence="2" id="KW-1185">Reference proteome</keyword>
<dbReference type="HOGENOM" id="CLU_3065024_0_0_6"/>
<dbReference type="AlphaFoldDB" id="B4EY02"/>